<dbReference type="EMBL" id="QRKA01000011">
    <property type="protein sequence ID" value="RHH79284.1"/>
    <property type="molecule type" value="Genomic_DNA"/>
</dbReference>
<dbReference type="Proteomes" id="UP000441522">
    <property type="component" value="Unassembled WGS sequence"/>
</dbReference>
<reference evidence="1 4" key="2">
    <citation type="journal article" date="2019" name="Nat. Med.">
        <title>A library of human gut bacterial isolates paired with longitudinal multiomics data enables mechanistic microbiome research.</title>
        <authorList>
            <person name="Poyet M."/>
            <person name="Groussin M."/>
            <person name="Gibbons S.M."/>
            <person name="Avila-Pacheco J."/>
            <person name="Jiang X."/>
            <person name="Kearney S.M."/>
            <person name="Perrotta A.R."/>
            <person name="Berdy B."/>
            <person name="Zhao S."/>
            <person name="Lieberman T.D."/>
            <person name="Swanson P.K."/>
            <person name="Smith M."/>
            <person name="Roesemann S."/>
            <person name="Alexander J.E."/>
            <person name="Rich S.A."/>
            <person name="Livny J."/>
            <person name="Vlamakis H."/>
            <person name="Clish C."/>
            <person name="Bullock K."/>
            <person name="Deik A."/>
            <person name="Scott J."/>
            <person name="Pierce K.A."/>
            <person name="Xavier R.J."/>
            <person name="Alm E.J."/>
        </authorList>
    </citation>
    <scope>NUCLEOTIDE SEQUENCE [LARGE SCALE GENOMIC DNA]</scope>
    <source>
        <strain evidence="1 4">BIOML-A5</strain>
    </source>
</reference>
<evidence type="ECO:0000313" key="4">
    <source>
        <dbReference type="Proteomes" id="UP000441522"/>
    </source>
</evidence>
<evidence type="ECO:0008006" key="5">
    <source>
        <dbReference type="Google" id="ProtNLM"/>
    </source>
</evidence>
<gene>
    <name evidence="2" type="ORF">DW193_09300</name>
    <name evidence="1" type="ORF">GAS29_05585</name>
</gene>
<sequence>MNNMSKKQEIIGLIDADLLDNGTRHPNLVLLKLAGFFQDNGIPFELILDPQANTLHYTRIYLSCVFTFTKLPELYIRSKGTPEEKKFKCGGTGFYANEVSVMEYRRKREQDMNQLEHDEFLNTLRNFHGGKEYGISMSRQMPYYHLYDQFINQQVKKGFKREKFKDYQKYSIGFLTRGCVRHCPFCVNKLENCILPYSKLQWFLDDEKDKNGKLVRPYIYLWDDNFLASDPSIWRPLLKQLIETKRPFQFRQGLDERMLAESPYGEEMAEMLSRSRYHGDFIFAFDNWKDHDIIEKSLKIWKRYNPKKGTKFYLFCGFKQSPTKVDIFYKDIWELFQRIKILMQYGCVGYVMRHEDYHNAPVSNFYVQIARWCNQQQFYKKMSFWQFCYRNQSYWEEKTLKITTRPKLKTFDEFEQDIRDGYYDRVKMCLSLKSLIKVLEMFPNHRAELIDMFNYSMSELVDENLWK</sequence>
<dbReference type="AlphaFoldDB" id="A0A174SRV2"/>
<protein>
    <recommendedName>
        <fullName evidence="5">Radical SAM protein</fullName>
    </recommendedName>
</protein>
<evidence type="ECO:0000313" key="1">
    <source>
        <dbReference type="EMBL" id="KAB3858340.1"/>
    </source>
</evidence>
<dbReference type="RefSeq" id="WP_080705347.1">
    <property type="nucleotide sequence ID" value="NZ_CAXSOO010000078.1"/>
</dbReference>
<dbReference type="Proteomes" id="UP000283713">
    <property type="component" value="Unassembled WGS sequence"/>
</dbReference>
<organism evidence="2 3">
    <name type="scientific">Phocaeicola vulgatus</name>
    <name type="common">Bacteroides vulgatus</name>
    <dbReference type="NCBI Taxonomy" id="821"/>
    <lineage>
        <taxon>Bacteria</taxon>
        <taxon>Pseudomonadati</taxon>
        <taxon>Bacteroidota</taxon>
        <taxon>Bacteroidia</taxon>
        <taxon>Bacteroidales</taxon>
        <taxon>Bacteroidaceae</taxon>
        <taxon>Phocaeicola</taxon>
    </lineage>
</organism>
<name>A0A174SRV2_PHOVU</name>
<reference evidence="2 3" key="1">
    <citation type="submission" date="2018-08" db="EMBL/GenBank/DDBJ databases">
        <title>A genome reference for cultivated species of the human gut microbiota.</title>
        <authorList>
            <person name="Zou Y."/>
            <person name="Xue W."/>
            <person name="Luo G."/>
        </authorList>
    </citation>
    <scope>NUCLEOTIDE SEQUENCE [LARGE SCALE GENOMIC DNA]</scope>
    <source>
        <strain evidence="2 3">AM16-6</strain>
    </source>
</reference>
<accession>A0A174SRV2</accession>
<evidence type="ECO:0000313" key="2">
    <source>
        <dbReference type="EMBL" id="RHH79284.1"/>
    </source>
</evidence>
<evidence type="ECO:0000313" key="3">
    <source>
        <dbReference type="Proteomes" id="UP000283713"/>
    </source>
</evidence>
<proteinExistence type="predicted"/>
<dbReference type="EMBL" id="WCWW01000009">
    <property type="protein sequence ID" value="KAB3858340.1"/>
    <property type="molecule type" value="Genomic_DNA"/>
</dbReference>
<comment type="caution">
    <text evidence="2">The sequence shown here is derived from an EMBL/GenBank/DDBJ whole genome shotgun (WGS) entry which is preliminary data.</text>
</comment>